<gene>
    <name evidence="1" type="ORF">L1987_61933</name>
</gene>
<proteinExistence type="predicted"/>
<evidence type="ECO:0000313" key="1">
    <source>
        <dbReference type="EMBL" id="KAI3730757.1"/>
    </source>
</evidence>
<dbReference type="EMBL" id="CM042038">
    <property type="protein sequence ID" value="KAI3730757.1"/>
    <property type="molecule type" value="Genomic_DNA"/>
</dbReference>
<comment type="caution">
    <text evidence="1">The sequence shown here is derived from an EMBL/GenBank/DDBJ whole genome shotgun (WGS) entry which is preliminary data.</text>
</comment>
<organism evidence="1 2">
    <name type="scientific">Smallanthus sonchifolius</name>
    <dbReference type="NCBI Taxonomy" id="185202"/>
    <lineage>
        <taxon>Eukaryota</taxon>
        <taxon>Viridiplantae</taxon>
        <taxon>Streptophyta</taxon>
        <taxon>Embryophyta</taxon>
        <taxon>Tracheophyta</taxon>
        <taxon>Spermatophyta</taxon>
        <taxon>Magnoliopsida</taxon>
        <taxon>eudicotyledons</taxon>
        <taxon>Gunneridae</taxon>
        <taxon>Pentapetalae</taxon>
        <taxon>asterids</taxon>
        <taxon>campanulids</taxon>
        <taxon>Asterales</taxon>
        <taxon>Asteraceae</taxon>
        <taxon>Asteroideae</taxon>
        <taxon>Heliantheae alliance</taxon>
        <taxon>Millerieae</taxon>
        <taxon>Smallanthus</taxon>
    </lineage>
</organism>
<reference evidence="2" key="1">
    <citation type="journal article" date="2022" name="Mol. Ecol. Resour.">
        <title>The genomes of chicory, endive, great burdock and yacon provide insights into Asteraceae palaeo-polyploidization history and plant inulin production.</title>
        <authorList>
            <person name="Fan W."/>
            <person name="Wang S."/>
            <person name="Wang H."/>
            <person name="Wang A."/>
            <person name="Jiang F."/>
            <person name="Liu H."/>
            <person name="Zhao H."/>
            <person name="Xu D."/>
            <person name="Zhang Y."/>
        </authorList>
    </citation>
    <scope>NUCLEOTIDE SEQUENCE [LARGE SCALE GENOMIC DNA]</scope>
    <source>
        <strain evidence="2">cv. Yunnan</strain>
    </source>
</reference>
<evidence type="ECO:0000313" key="2">
    <source>
        <dbReference type="Proteomes" id="UP001056120"/>
    </source>
</evidence>
<dbReference type="Proteomes" id="UP001056120">
    <property type="component" value="Linkage Group LG21"/>
</dbReference>
<sequence length="76" mass="8580">MNLTLVSNTFSVKLGFSASTSHYKIPFHHHLLLRATCSSSKPHNHHGFYQVGVGLDSCVVFATICDYPLKRRYSRV</sequence>
<reference evidence="1 2" key="2">
    <citation type="journal article" date="2022" name="Mol. Ecol. Resour.">
        <title>The genomes of chicory, endive, great burdock and yacon provide insights into Asteraceae paleo-polyploidization history and plant inulin production.</title>
        <authorList>
            <person name="Fan W."/>
            <person name="Wang S."/>
            <person name="Wang H."/>
            <person name="Wang A."/>
            <person name="Jiang F."/>
            <person name="Liu H."/>
            <person name="Zhao H."/>
            <person name="Xu D."/>
            <person name="Zhang Y."/>
        </authorList>
    </citation>
    <scope>NUCLEOTIDE SEQUENCE [LARGE SCALE GENOMIC DNA]</scope>
    <source>
        <strain evidence="2">cv. Yunnan</strain>
        <tissue evidence="1">Leaves</tissue>
    </source>
</reference>
<protein>
    <submittedName>
        <fullName evidence="1">Uncharacterized protein</fullName>
    </submittedName>
</protein>
<accession>A0ACB9C8Y9</accession>
<keyword evidence="2" id="KW-1185">Reference proteome</keyword>
<name>A0ACB9C8Y9_9ASTR</name>